<evidence type="ECO:0000256" key="4">
    <source>
        <dbReference type="ARBA" id="ARBA00022801"/>
    </source>
</evidence>
<dbReference type="Gene3D" id="2.30.42.60">
    <property type="match status" value="1"/>
</dbReference>
<keyword evidence="5" id="KW-0720">Serine protease</keyword>
<evidence type="ECO:0000256" key="2">
    <source>
        <dbReference type="ARBA" id="ARBA00022729"/>
    </source>
</evidence>
<keyword evidence="4 9" id="KW-0378">Hydrolase</keyword>
<sequence>MRLIAVSVAMAMALSVVGGGHIQIQDMPEVQKRVGADNSPNTIYSYSNSVKEATKAVVNISTQKKVKGGFMGGGLFNDPFFQQFFGDFYNPVPKDRVERALGSGVIISQDGYIVTNNHVIDKADKIVVTLPGSHKEYVATLVGTDVDGDLAVIKINKTGLPCIKFSNSSGILVGDLVFAIGNPFGVGETVTQGIVSALNKNGIGINNYENFIQTDASINPGNSGGALIDSRGGLVGINTAILSNTGGNHGVGFAIPSNTVKSTVIQLIKTGTIHRGYLGVGIQDVSNELATSYNGKEGAVVISVDKDSPAKKAGLMIWDLITEVNGKKIKDSAQLRNLIGSLAPNQHITLKYMRDKKEYTTTLTLSERKNPNRRETATPHESSQGDLSGLKVQALTPNMRKNMRIPEAIQGVFVQEVKPNSRAEELGFKHGDIISQIEAIAVHNIEDFNRALIKYRNIPKRFLVFDPSLGTYKQIVGK</sequence>
<dbReference type="InterPro" id="IPR011782">
    <property type="entry name" value="Pept_S1C_Do"/>
</dbReference>
<dbReference type="EC" id="3.4.21.107" evidence="9"/>
<dbReference type="Gene3D" id="2.30.42.10">
    <property type="match status" value="1"/>
</dbReference>
<evidence type="ECO:0000313" key="9">
    <source>
        <dbReference type="EMBL" id="MFC3848102.1"/>
    </source>
</evidence>
<feature type="domain" description="PDZ" evidence="8">
    <location>
        <begin position="264"/>
        <end position="331"/>
    </location>
</feature>
<dbReference type="GO" id="GO:0016787">
    <property type="term" value="F:hydrolase activity"/>
    <property type="evidence" value="ECO:0007669"/>
    <property type="project" value="UniProtKB-KW"/>
</dbReference>
<dbReference type="InterPro" id="IPR036034">
    <property type="entry name" value="PDZ_sf"/>
</dbReference>
<dbReference type="NCBIfam" id="TIGR02037">
    <property type="entry name" value="degP_htrA_DO"/>
    <property type="match status" value="1"/>
</dbReference>
<keyword evidence="2 7" id="KW-0732">Signal</keyword>
<evidence type="ECO:0000256" key="7">
    <source>
        <dbReference type="SAM" id="SignalP"/>
    </source>
</evidence>
<keyword evidence="1" id="KW-0645">Protease</keyword>
<accession>A0ABV7ZKT3</accession>
<dbReference type="SMART" id="SM00228">
    <property type="entry name" value="PDZ"/>
    <property type="match status" value="2"/>
</dbReference>
<feature type="chain" id="PRO_5046949316" evidence="7">
    <location>
        <begin position="19"/>
        <end position="478"/>
    </location>
</feature>
<dbReference type="CDD" id="cd10839">
    <property type="entry name" value="cpPDZ1_DegP-like"/>
    <property type="match status" value="1"/>
</dbReference>
<dbReference type="InterPro" id="IPR009003">
    <property type="entry name" value="Peptidase_S1_PA"/>
</dbReference>
<dbReference type="PRINTS" id="PR00834">
    <property type="entry name" value="PROTEASES2C"/>
</dbReference>
<dbReference type="Pfam" id="PF13365">
    <property type="entry name" value="Trypsin_2"/>
    <property type="match status" value="1"/>
</dbReference>
<keyword evidence="3" id="KW-0677">Repeat</keyword>
<reference evidence="10" key="1">
    <citation type="journal article" date="2019" name="Int. J. Syst. Evol. Microbiol.">
        <title>The Global Catalogue of Microorganisms (GCM) 10K type strain sequencing project: providing services to taxonomists for standard genome sequencing and annotation.</title>
        <authorList>
            <consortium name="The Broad Institute Genomics Platform"/>
            <consortium name="The Broad Institute Genome Sequencing Center for Infectious Disease"/>
            <person name="Wu L."/>
            <person name="Ma J."/>
        </authorList>
    </citation>
    <scope>NUCLEOTIDE SEQUENCE [LARGE SCALE GENOMIC DNA]</scope>
    <source>
        <strain evidence="10">CCUG 53816</strain>
    </source>
</reference>
<evidence type="ECO:0000256" key="3">
    <source>
        <dbReference type="ARBA" id="ARBA00022737"/>
    </source>
</evidence>
<evidence type="ECO:0000256" key="1">
    <source>
        <dbReference type="ARBA" id="ARBA00022670"/>
    </source>
</evidence>
<dbReference type="InterPro" id="IPR001478">
    <property type="entry name" value="PDZ"/>
</dbReference>
<evidence type="ECO:0000256" key="6">
    <source>
        <dbReference type="SAM" id="MobiDB-lite"/>
    </source>
</evidence>
<organism evidence="9 10">
    <name type="scientific">Helicobacter baculiformis</name>
    <dbReference type="NCBI Taxonomy" id="427351"/>
    <lineage>
        <taxon>Bacteria</taxon>
        <taxon>Pseudomonadati</taxon>
        <taxon>Campylobacterota</taxon>
        <taxon>Epsilonproteobacteria</taxon>
        <taxon>Campylobacterales</taxon>
        <taxon>Helicobacteraceae</taxon>
        <taxon>Helicobacter</taxon>
    </lineage>
</organism>
<dbReference type="SUPFAM" id="SSF50494">
    <property type="entry name" value="Trypsin-like serine proteases"/>
    <property type="match status" value="1"/>
</dbReference>
<dbReference type="InterPro" id="IPR051201">
    <property type="entry name" value="Chloro_Bact_Ser_Proteases"/>
</dbReference>
<feature type="region of interest" description="Disordered" evidence="6">
    <location>
        <begin position="362"/>
        <end position="390"/>
    </location>
</feature>
<dbReference type="Proteomes" id="UP001595783">
    <property type="component" value="Unassembled WGS sequence"/>
</dbReference>
<dbReference type="Gene3D" id="2.40.10.120">
    <property type="match status" value="1"/>
</dbReference>
<dbReference type="SUPFAM" id="SSF50156">
    <property type="entry name" value="PDZ domain-like"/>
    <property type="match status" value="2"/>
</dbReference>
<dbReference type="Pfam" id="PF13180">
    <property type="entry name" value="PDZ_2"/>
    <property type="match status" value="1"/>
</dbReference>
<dbReference type="EMBL" id="JBHRZO010000039">
    <property type="protein sequence ID" value="MFC3848102.1"/>
    <property type="molecule type" value="Genomic_DNA"/>
</dbReference>
<dbReference type="RefSeq" id="WP_104752678.1">
    <property type="nucleotide sequence ID" value="NZ_FZMF01000039.1"/>
</dbReference>
<comment type="caution">
    <text evidence="9">The sequence shown here is derived from an EMBL/GenBank/DDBJ whole genome shotgun (WGS) entry which is preliminary data.</text>
</comment>
<keyword evidence="10" id="KW-1185">Reference proteome</keyword>
<dbReference type="PANTHER" id="PTHR43343:SF3">
    <property type="entry name" value="PROTEASE DO-LIKE 8, CHLOROPLASTIC"/>
    <property type="match status" value="1"/>
</dbReference>
<evidence type="ECO:0000259" key="8">
    <source>
        <dbReference type="PROSITE" id="PS50106"/>
    </source>
</evidence>
<evidence type="ECO:0000256" key="5">
    <source>
        <dbReference type="ARBA" id="ARBA00022825"/>
    </source>
</evidence>
<dbReference type="PROSITE" id="PS50106">
    <property type="entry name" value="PDZ"/>
    <property type="match status" value="1"/>
</dbReference>
<dbReference type="InterPro" id="IPR001940">
    <property type="entry name" value="Peptidase_S1C"/>
</dbReference>
<protein>
    <submittedName>
        <fullName evidence="9">Do family serine endopeptidase</fullName>
        <ecNumber evidence="9">3.4.21.107</ecNumber>
    </submittedName>
</protein>
<evidence type="ECO:0000313" key="10">
    <source>
        <dbReference type="Proteomes" id="UP001595783"/>
    </source>
</evidence>
<name>A0ABV7ZKT3_9HELI</name>
<dbReference type="PANTHER" id="PTHR43343">
    <property type="entry name" value="PEPTIDASE S12"/>
    <property type="match status" value="1"/>
</dbReference>
<gene>
    <name evidence="9" type="ORF">ACFOPX_06145</name>
</gene>
<feature type="signal peptide" evidence="7">
    <location>
        <begin position="1"/>
        <end position="18"/>
    </location>
</feature>
<proteinExistence type="predicted"/>
<feature type="compositionally biased region" description="Basic and acidic residues" evidence="6">
    <location>
        <begin position="366"/>
        <end position="378"/>
    </location>
</feature>